<evidence type="ECO:0000256" key="6">
    <source>
        <dbReference type="ARBA" id="ARBA00023002"/>
    </source>
</evidence>
<dbReference type="Pfam" id="PF00743">
    <property type="entry name" value="FMO-like"/>
    <property type="match status" value="2"/>
</dbReference>
<dbReference type="SUPFAM" id="SSF51905">
    <property type="entry name" value="FAD/NAD(P)-binding domain"/>
    <property type="match status" value="2"/>
</dbReference>
<sequence length="488" mass="55806">MTEKSIRSVAIIGAGAAGAVTAAAFAAEKYYDRIQVYERRDSAGGTWIYDANPSPRPPVHPGKLAPEIDPTLDKPPSLPATLKPNRQQRWTHTPIYGSLTTNVPEIAMSFSDLRFPYGPFVPHWVARQYIENYFSTHKTDASLVLNTTLEDLTRLPDETWRLTLRKHDALQQVDHWWEEVFDAVVLATGHYSIPFVPRVDGLEAYIKAFPDRVFHSKYYRNPDPFTGKRVVVIGNSASGHDVTAELVKTAHLPVYQSRRSRSRWDGDKPPSGIEWKPIIQSFFPNGRIVFNDGTYLDDVDAVIYCTGYQPSFPFWNADTNGQTLWDYESKKLVKSYWHSFFRDFPTLGVIGIPRTLTFRSFEYQAVAFARLWAGRAAEPLPPVAEQIIWEREREKKSRRDKTKFHDIPWDDGQTYEYLGRLYRMAGLGTLRGEGRVPPPLSDELVWAVEHIKKYPEPGKDTAEDLLEEEESGEWLLVEHAKKDSLGFI</sequence>
<evidence type="ECO:0008006" key="10">
    <source>
        <dbReference type="Google" id="ProtNLM"/>
    </source>
</evidence>
<keyword evidence="3" id="KW-0285">Flavoprotein</keyword>
<name>A0A8K0TM09_9PEZI</name>
<keyword evidence="9" id="KW-1185">Reference proteome</keyword>
<dbReference type="PIRSF" id="PIRSF000332">
    <property type="entry name" value="FMO"/>
    <property type="match status" value="1"/>
</dbReference>
<keyword evidence="5" id="KW-0521">NADP</keyword>
<evidence type="ECO:0000256" key="4">
    <source>
        <dbReference type="ARBA" id="ARBA00022827"/>
    </source>
</evidence>
<organism evidence="8 9">
    <name type="scientific">Plectosphaerella cucumerina</name>
    <dbReference type="NCBI Taxonomy" id="40658"/>
    <lineage>
        <taxon>Eukaryota</taxon>
        <taxon>Fungi</taxon>
        <taxon>Dikarya</taxon>
        <taxon>Ascomycota</taxon>
        <taxon>Pezizomycotina</taxon>
        <taxon>Sordariomycetes</taxon>
        <taxon>Hypocreomycetidae</taxon>
        <taxon>Glomerellales</taxon>
        <taxon>Plectosphaerellaceae</taxon>
        <taxon>Plectosphaerella</taxon>
    </lineage>
</organism>
<comment type="similarity">
    <text evidence="2">Belongs to the FMO family.</text>
</comment>
<evidence type="ECO:0000256" key="5">
    <source>
        <dbReference type="ARBA" id="ARBA00022857"/>
    </source>
</evidence>
<evidence type="ECO:0000256" key="7">
    <source>
        <dbReference type="ARBA" id="ARBA00023033"/>
    </source>
</evidence>
<dbReference type="EMBL" id="JAGPXD010000001">
    <property type="protein sequence ID" value="KAH7374663.1"/>
    <property type="molecule type" value="Genomic_DNA"/>
</dbReference>
<dbReference type="Proteomes" id="UP000813385">
    <property type="component" value="Unassembled WGS sequence"/>
</dbReference>
<evidence type="ECO:0000313" key="9">
    <source>
        <dbReference type="Proteomes" id="UP000813385"/>
    </source>
</evidence>
<dbReference type="InterPro" id="IPR036188">
    <property type="entry name" value="FAD/NAD-bd_sf"/>
</dbReference>
<dbReference type="InterPro" id="IPR050346">
    <property type="entry name" value="FMO-like"/>
</dbReference>
<keyword evidence="6" id="KW-0560">Oxidoreductase</keyword>
<reference evidence="8" key="1">
    <citation type="journal article" date="2021" name="Nat. Commun.">
        <title>Genetic determinants of endophytism in the Arabidopsis root mycobiome.</title>
        <authorList>
            <person name="Mesny F."/>
            <person name="Miyauchi S."/>
            <person name="Thiergart T."/>
            <person name="Pickel B."/>
            <person name="Atanasova L."/>
            <person name="Karlsson M."/>
            <person name="Huettel B."/>
            <person name="Barry K.W."/>
            <person name="Haridas S."/>
            <person name="Chen C."/>
            <person name="Bauer D."/>
            <person name="Andreopoulos W."/>
            <person name="Pangilinan J."/>
            <person name="LaButti K."/>
            <person name="Riley R."/>
            <person name="Lipzen A."/>
            <person name="Clum A."/>
            <person name="Drula E."/>
            <person name="Henrissat B."/>
            <person name="Kohler A."/>
            <person name="Grigoriev I.V."/>
            <person name="Martin F.M."/>
            <person name="Hacquard S."/>
        </authorList>
    </citation>
    <scope>NUCLEOTIDE SEQUENCE</scope>
    <source>
        <strain evidence="8">MPI-CAGE-AT-0016</strain>
    </source>
</reference>
<evidence type="ECO:0000256" key="1">
    <source>
        <dbReference type="ARBA" id="ARBA00001974"/>
    </source>
</evidence>
<dbReference type="GO" id="GO:0050661">
    <property type="term" value="F:NADP binding"/>
    <property type="evidence" value="ECO:0007669"/>
    <property type="project" value="InterPro"/>
</dbReference>
<accession>A0A8K0TM09</accession>
<dbReference type="GO" id="GO:0004499">
    <property type="term" value="F:N,N-dimethylaniline monooxygenase activity"/>
    <property type="evidence" value="ECO:0007669"/>
    <property type="project" value="InterPro"/>
</dbReference>
<proteinExistence type="inferred from homology"/>
<comment type="cofactor">
    <cofactor evidence="1">
        <name>FAD</name>
        <dbReference type="ChEBI" id="CHEBI:57692"/>
    </cofactor>
</comment>
<gene>
    <name evidence="8" type="ORF">B0T11DRAFT_344394</name>
</gene>
<dbReference type="Pfam" id="PF13450">
    <property type="entry name" value="NAD_binding_8"/>
    <property type="match status" value="1"/>
</dbReference>
<evidence type="ECO:0000256" key="2">
    <source>
        <dbReference type="ARBA" id="ARBA00009183"/>
    </source>
</evidence>
<dbReference type="OrthoDB" id="66881at2759"/>
<protein>
    <recommendedName>
        <fullName evidence="10">Flavin-containing monooxygenase</fullName>
    </recommendedName>
</protein>
<dbReference type="AlphaFoldDB" id="A0A8K0TM09"/>
<dbReference type="InterPro" id="IPR000960">
    <property type="entry name" value="Flavin_mOase"/>
</dbReference>
<evidence type="ECO:0000313" key="8">
    <source>
        <dbReference type="EMBL" id="KAH7374663.1"/>
    </source>
</evidence>
<evidence type="ECO:0000256" key="3">
    <source>
        <dbReference type="ARBA" id="ARBA00022630"/>
    </source>
</evidence>
<dbReference type="GO" id="GO:0050660">
    <property type="term" value="F:flavin adenine dinucleotide binding"/>
    <property type="evidence" value="ECO:0007669"/>
    <property type="project" value="InterPro"/>
</dbReference>
<dbReference type="FunFam" id="3.50.50.60:FF:000138">
    <property type="entry name" value="Flavin-containing monooxygenase"/>
    <property type="match status" value="1"/>
</dbReference>
<dbReference type="InterPro" id="IPR020946">
    <property type="entry name" value="Flavin_mOase-like"/>
</dbReference>
<keyword evidence="7" id="KW-0503">Monooxygenase</keyword>
<comment type="caution">
    <text evidence="8">The sequence shown here is derived from an EMBL/GenBank/DDBJ whole genome shotgun (WGS) entry which is preliminary data.</text>
</comment>
<dbReference type="Gene3D" id="3.50.50.60">
    <property type="entry name" value="FAD/NAD(P)-binding domain"/>
    <property type="match status" value="2"/>
</dbReference>
<keyword evidence="4" id="KW-0274">FAD</keyword>
<dbReference type="PANTHER" id="PTHR23023">
    <property type="entry name" value="DIMETHYLANILINE MONOOXYGENASE"/>
    <property type="match status" value="1"/>
</dbReference>